<reference evidence="2 3" key="1">
    <citation type="submission" date="2017-06" db="EMBL/GenBank/DDBJ databases">
        <authorList>
            <person name="Kim H.J."/>
            <person name="Triplett B.A."/>
        </authorList>
    </citation>
    <scope>NUCLEOTIDE SEQUENCE [LARGE SCALE GENOMIC DNA]</scope>
    <source>
        <strain evidence="2 3">SCA</strain>
    </source>
</reference>
<dbReference type="PANTHER" id="PTHR36434:SF1">
    <property type="entry name" value="MEMBRANE PROTEASE YUGP-RELATED"/>
    <property type="match status" value="1"/>
</dbReference>
<sequence>MFFPYGFFRFDPTMIILIPAIIFTLYAQGKVKSNFAKYLRVPTRKGYTGVQVARTLLDQHGLQHIPIELARGQLSDHYDPTKRVLRLSGEVYQGSSIASVSVAAHEVGHAIQHANGYIPLSLRNMVFPVARFGSSAAWFFIMIGLLIPSLGGLMDVGILLFGAAVVFQLITLPVEFNASSRALRLLDANGLIVDEEAKGAQSVLKAAALTYVAAMASGIAQLLRLILIRNRRR</sequence>
<keyword evidence="1" id="KW-0812">Transmembrane</keyword>
<feature type="transmembrane region" description="Helical" evidence="1">
    <location>
        <begin position="137"/>
        <end position="170"/>
    </location>
</feature>
<accession>A0A239D8X9</accession>
<feature type="transmembrane region" description="Helical" evidence="1">
    <location>
        <begin position="6"/>
        <end position="27"/>
    </location>
</feature>
<protein>
    <recommendedName>
        <fullName evidence="4">Zinc metallopeptidase</fullName>
    </recommendedName>
</protein>
<proteinExistence type="predicted"/>
<dbReference type="OrthoDB" id="9784298at2"/>
<dbReference type="AlphaFoldDB" id="A0A239D8X9"/>
<evidence type="ECO:0000313" key="2">
    <source>
        <dbReference type="EMBL" id="SNS28582.1"/>
    </source>
</evidence>
<organism evidence="2 3">
    <name type="scientific">Anaerovirgula multivorans</name>
    <dbReference type="NCBI Taxonomy" id="312168"/>
    <lineage>
        <taxon>Bacteria</taxon>
        <taxon>Bacillati</taxon>
        <taxon>Bacillota</taxon>
        <taxon>Clostridia</taxon>
        <taxon>Peptostreptococcales</taxon>
        <taxon>Natronincolaceae</taxon>
        <taxon>Anaerovirgula</taxon>
    </lineage>
</organism>
<dbReference type="Pfam" id="PF04298">
    <property type="entry name" value="Zn_peptidase_2"/>
    <property type="match status" value="1"/>
</dbReference>
<dbReference type="InterPro" id="IPR007395">
    <property type="entry name" value="Zn_peptidase_2"/>
</dbReference>
<dbReference type="EMBL" id="FZOJ01000007">
    <property type="protein sequence ID" value="SNS28582.1"/>
    <property type="molecule type" value="Genomic_DNA"/>
</dbReference>
<feature type="transmembrane region" description="Helical" evidence="1">
    <location>
        <begin position="208"/>
        <end position="227"/>
    </location>
</feature>
<name>A0A239D8X9_9FIRM</name>
<gene>
    <name evidence="2" type="ORF">SAMN05446037_100750</name>
</gene>
<evidence type="ECO:0000313" key="3">
    <source>
        <dbReference type="Proteomes" id="UP000198304"/>
    </source>
</evidence>
<keyword evidence="1" id="KW-1133">Transmembrane helix</keyword>
<keyword evidence="3" id="KW-1185">Reference proteome</keyword>
<dbReference type="Proteomes" id="UP000198304">
    <property type="component" value="Unassembled WGS sequence"/>
</dbReference>
<evidence type="ECO:0000256" key="1">
    <source>
        <dbReference type="SAM" id="Phobius"/>
    </source>
</evidence>
<dbReference type="RefSeq" id="WP_089282563.1">
    <property type="nucleotide sequence ID" value="NZ_FZOJ01000007.1"/>
</dbReference>
<keyword evidence="1" id="KW-0472">Membrane</keyword>
<dbReference type="PANTHER" id="PTHR36434">
    <property type="entry name" value="MEMBRANE PROTEASE YUGP-RELATED"/>
    <property type="match status" value="1"/>
</dbReference>
<evidence type="ECO:0008006" key="4">
    <source>
        <dbReference type="Google" id="ProtNLM"/>
    </source>
</evidence>